<name>A0A7S3LIB1_9STRA</name>
<gene>
    <name evidence="1" type="ORF">ASTO00021_LOCUS1165</name>
</gene>
<accession>A0A7S3LIB1</accession>
<sequence>MFVCIIIGVGLIQKQTFFENRQVVAAHEASVGSCDACNNKSKFHTAEHFNKIARKLATAMPLLGKRQAQIIPHHASTVIHIFLKLFTVLRIGSGPQNCKSYPSNTMCLSKA</sequence>
<organism evidence="1">
    <name type="scientific">Aplanochytrium stocchinoi</name>
    <dbReference type="NCBI Taxonomy" id="215587"/>
    <lineage>
        <taxon>Eukaryota</taxon>
        <taxon>Sar</taxon>
        <taxon>Stramenopiles</taxon>
        <taxon>Bigyra</taxon>
        <taxon>Labyrinthulomycetes</taxon>
        <taxon>Thraustochytrida</taxon>
        <taxon>Thraustochytriidae</taxon>
        <taxon>Aplanochytrium</taxon>
    </lineage>
</organism>
<dbReference type="AlphaFoldDB" id="A0A7S3LIB1"/>
<reference evidence="1" key="1">
    <citation type="submission" date="2021-01" db="EMBL/GenBank/DDBJ databases">
        <authorList>
            <person name="Corre E."/>
            <person name="Pelletier E."/>
            <person name="Niang G."/>
            <person name="Scheremetjew M."/>
            <person name="Finn R."/>
            <person name="Kale V."/>
            <person name="Holt S."/>
            <person name="Cochrane G."/>
            <person name="Meng A."/>
            <person name="Brown T."/>
            <person name="Cohen L."/>
        </authorList>
    </citation>
    <scope>NUCLEOTIDE SEQUENCE</scope>
    <source>
        <strain evidence="1">GSBS06</strain>
    </source>
</reference>
<evidence type="ECO:0000313" key="1">
    <source>
        <dbReference type="EMBL" id="CAE0430807.1"/>
    </source>
</evidence>
<protein>
    <submittedName>
        <fullName evidence="1">Uncharacterized protein</fullName>
    </submittedName>
</protein>
<dbReference type="EMBL" id="HBIN01001842">
    <property type="protein sequence ID" value="CAE0430807.1"/>
    <property type="molecule type" value="Transcribed_RNA"/>
</dbReference>
<proteinExistence type="predicted"/>